<gene>
    <name evidence="2" type="ORF">FTJAE_4322</name>
</gene>
<reference evidence="2 3" key="1">
    <citation type="submission" date="2020-05" db="EMBL/GenBank/DDBJ databases">
        <title>Identification and distribution of gene clusters putatively required for synthesis of sphingolipid metabolism inhibitors in phylogenetically diverse species of the filamentous fungus Fusarium.</title>
        <authorList>
            <person name="Kim H.-S."/>
            <person name="Busman M."/>
            <person name="Brown D.W."/>
            <person name="Divon H."/>
            <person name="Uhlig S."/>
            <person name="Proctor R.H."/>
        </authorList>
    </citation>
    <scope>NUCLEOTIDE SEQUENCE [LARGE SCALE GENOMIC DNA]</scope>
    <source>
        <strain evidence="2 3">NRRL 66243</strain>
    </source>
</reference>
<evidence type="ECO:0000256" key="1">
    <source>
        <dbReference type="SAM" id="MobiDB-lite"/>
    </source>
</evidence>
<dbReference type="OrthoDB" id="3641074at2759"/>
<dbReference type="AlphaFoldDB" id="A0A8H5RYT6"/>
<feature type="region of interest" description="Disordered" evidence="1">
    <location>
        <begin position="592"/>
        <end position="611"/>
    </location>
</feature>
<dbReference type="RefSeq" id="XP_037208569.1">
    <property type="nucleotide sequence ID" value="XM_037350715.1"/>
</dbReference>
<keyword evidence="3" id="KW-1185">Reference proteome</keyword>
<sequence>MANYSIFIMNTELEIYKKLLNSIINTLLFFSSDSFPSKEEQRYLKIPLIHDNYFTSTTHFNNFYTSKHSLTTETHKPPGMKYSFVTLAAVAGAALAAPPPSAIDNFGPDFFTPFCNLDYKGKPCEELVGKGDKNADAICKAGREHFCGPNQKRDAVPEPQPDPVADPMPWCTWRGQPCWKDKMKAKREAIPEPVAAPQPDPVADPMPWCTWRGQPCWKEKMAKREAIPEPVAAPQPDPVAEPMPWCTWRGQPCWKEKMRMAKREPIAEPVAAPKPDPVAEPMPWCTWRGQPCWKEKMRMAKRDALPEPVAAPKPDPVAEPMPWCTWRGQPCWKEKMRMAKREPEAIPEPVAAPKPDPVAEPMPWCTWRGQPCWKEKMKLKTREAAPVAEPEPKPWCMWRGQPCWKKTKRAAAPEPAPEAENEPRWCMWRGQPCWKKTKRDATPEPWCMWRGQPCWKSKRDAAPEPWCMWRGQPCWKAKRDAGQALSNALHATRSLDTRSADAPSTAHLPRDAAHKAKRSIVELANLIALSARGSPEGYFKSLELETFFPDAAPNATAKRDLNTLQEDKRWCMWRGQPCWKAKRAAEAVLDAVDGDDGATGPGGPDSHYDTRDFKSENFAAKRDLIAIKAAARSIADMPEE</sequence>
<name>A0A8H5RYT6_9HYPO</name>
<dbReference type="Proteomes" id="UP000530670">
    <property type="component" value="Unassembled WGS sequence"/>
</dbReference>
<dbReference type="GeneID" id="59302985"/>
<accession>A0A8H5RYT6</accession>
<evidence type="ECO:0000313" key="3">
    <source>
        <dbReference type="Proteomes" id="UP000530670"/>
    </source>
</evidence>
<evidence type="ECO:0000313" key="2">
    <source>
        <dbReference type="EMBL" id="KAF5640897.1"/>
    </source>
</evidence>
<comment type="caution">
    <text evidence="2">The sequence shown here is derived from an EMBL/GenBank/DDBJ whole genome shotgun (WGS) entry which is preliminary data.</text>
</comment>
<organism evidence="2 3">
    <name type="scientific">Fusarium tjaetaba</name>
    <dbReference type="NCBI Taxonomy" id="1567544"/>
    <lineage>
        <taxon>Eukaryota</taxon>
        <taxon>Fungi</taxon>
        <taxon>Dikarya</taxon>
        <taxon>Ascomycota</taxon>
        <taxon>Pezizomycotina</taxon>
        <taxon>Sordariomycetes</taxon>
        <taxon>Hypocreomycetidae</taxon>
        <taxon>Hypocreales</taxon>
        <taxon>Nectriaceae</taxon>
        <taxon>Fusarium</taxon>
        <taxon>Fusarium fujikuroi species complex</taxon>
    </lineage>
</organism>
<protein>
    <submittedName>
        <fullName evidence="2">Pheromone 1</fullName>
    </submittedName>
</protein>
<dbReference type="EMBL" id="JAAQRI010000084">
    <property type="protein sequence ID" value="KAF5640897.1"/>
    <property type="molecule type" value="Genomic_DNA"/>
</dbReference>
<proteinExistence type="predicted"/>